<name>A0A5N1JN58_9BACT</name>
<evidence type="ECO:0000313" key="3">
    <source>
        <dbReference type="Proteomes" id="UP000326344"/>
    </source>
</evidence>
<dbReference type="AlphaFoldDB" id="A0A5N1JN58"/>
<gene>
    <name evidence="2" type="ORF">F0P93_04685</name>
</gene>
<proteinExistence type="predicted"/>
<dbReference type="EMBL" id="VTWS01000001">
    <property type="protein sequence ID" value="KAA9357036.1"/>
    <property type="molecule type" value="Genomic_DNA"/>
</dbReference>
<feature type="domain" description="DUF5723" evidence="1">
    <location>
        <begin position="47"/>
        <end position="466"/>
    </location>
</feature>
<protein>
    <recommendedName>
        <fullName evidence="1">DUF5723 domain-containing protein</fullName>
    </recommendedName>
</protein>
<evidence type="ECO:0000313" key="2">
    <source>
        <dbReference type="EMBL" id="KAA9357036.1"/>
    </source>
</evidence>
<dbReference type="RefSeq" id="WP_150875123.1">
    <property type="nucleotide sequence ID" value="NZ_VTWS01000001.1"/>
</dbReference>
<accession>A0A5N1JN58</accession>
<comment type="caution">
    <text evidence="2">The sequence shown here is derived from an EMBL/GenBank/DDBJ whole genome shotgun (WGS) entry which is preliminary data.</text>
</comment>
<organism evidence="2 3">
    <name type="scientific">Larkinella humicola</name>
    <dbReference type="NCBI Taxonomy" id="2607654"/>
    <lineage>
        <taxon>Bacteria</taxon>
        <taxon>Pseudomonadati</taxon>
        <taxon>Bacteroidota</taxon>
        <taxon>Cytophagia</taxon>
        <taxon>Cytophagales</taxon>
        <taxon>Spirosomataceae</taxon>
        <taxon>Larkinella</taxon>
    </lineage>
</organism>
<reference evidence="2 3" key="1">
    <citation type="submission" date="2019-09" db="EMBL/GenBank/DDBJ databases">
        <title>Genome Sequence of Larkinella sp MA1.</title>
        <authorList>
            <person name="Srinivasan S."/>
        </authorList>
    </citation>
    <scope>NUCLEOTIDE SEQUENCE [LARGE SCALE GENOMIC DNA]</scope>
    <source>
        <strain evidence="2 3">MA1</strain>
    </source>
</reference>
<sequence>MRERYGRLLATLAILGISVPGSSQYLMGIANSNYGGTQSIYRHPSEAADSRYRFYLNLASVDLYASTNQVRWVAPFSVVGYVTGQIPTQYRSERGKSLGRTGYLKEQLNGRDKRLSVGGEIRGPSALITLNDRFGIALSTRARTAVTYRNTSEATARLMLYGTQIVELQRVLNENQHGMANINGYGELAATFGAVIFDNDDQFLKAGVTVKREVGFYNAHVRVDDGTHQIVRDPNLSGFQALRIRKFDGVYGYTSELAFQRAGFSPGWLFGKQSAGGGWGFDLGMTYEYRPNFRRYTYREKGEIRRDPTKNKYLYRISASLVDLGGIRFKNPEMVNLYQVSVTNKLITNTTFQGIKSPDAINERIVNTLMLPLMEKTTSYRSGLPTALNVSADYQVKNNLYVGLLWTQSLVPSNAVALITPSMVAVVPRWESRWAEVSMPVALQDNYSMPTIGLALRAGPVFAGTDHLGGLANIGNPRGANFYAGATIPLFRRGPKNPTDCYFPPQEGGYWKRFGRKR</sequence>
<dbReference type="Proteomes" id="UP000326344">
    <property type="component" value="Unassembled WGS sequence"/>
</dbReference>
<dbReference type="InterPro" id="IPR043781">
    <property type="entry name" value="DUF5723"/>
</dbReference>
<evidence type="ECO:0000259" key="1">
    <source>
        <dbReference type="Pfam" id="PF18990"/>
    </source>
</evidence>
<keyword evidence="3" id="KW-1185">Reference proteome</keyword>
<dbReference type="Pfam" id="PF18990">
    <property type="entry name" value="DUF5723"/>
    <property type="match status" value="1"/>
</dbReference>